<keyword evidence="2" id="KW-0548">Nucleotidyltransferase</keyword>
<keyword evidence="2" id="KW-0808">Transferase</keyword>
<dbReference type="InterPro" id="IPR000477">
    <property type="entry name" value="RT_dom"/>
</dbReference>
<dbReference type="PROSITE" id="PS50878">
    <property type="entry name" value="RT_POL"/>
    <property type="match status" value="1"/>
</dbReference>
<dbReference type="AlphaFoldDB" id="A0A3M7T5N2"/>
<dbReference type="CDD" id="cd01650">
    <property type="entry name" value="RT_nLTR_like"/>
    <property type="match status" value="1"/>
</dbReference>
<feature type="domain" description="Reverse transcriptase" evidence="1">
    <location>
        <begin position="320"/>
        <end position="558"/>
    </location>
</feature>
<evidence type="ECO:0000313" key="3">
    <source>
        <dbReference type="Proteomes" id="UP000276133"/>
    </source>
</evidence>
<dbReference type="OrthoDB" id="10014409at2759"/>
<reference evidence="2 3" key="1">
    <citation type="journal article" date="2018" name="Sci. Rep.">
        <title>Genomic signatures of local adaptation to the degree of environmental predictability in rotifers.</title>
        <authorList>
            <person name="Franch-Gras L."/>
            <person name="Hahn C."/>
            <person name="Garcia-Roger E.M."/>
            <person name="Carmona M.J."/>
            <person name="Serra M."/>
            <person name="Gomez A."/>
        </authorList>
    </citation>
    <scope>NUCLEOTIDE SEQUENCE [LARGE SCALE GENOMIC DNA]</scope>
    <source>
        <strain evidence="2">HYR1</strain>
    </source>
</reference>
<dbReference type="PANTHER" id="PTHR47027:SF20">
    <property type="entry name" value="REVERSE TRANSCRIPTASE-LIKE PROTEIN WITH RNA-DIRECTED DNA POLYMERASE DOMAIN"/>
    <property type="match status" value="1"/>
</dbReference>
<dbReference type="Proteomes" id="UP000276133">
    <property type="component" value="Unassembled WGS sequence"/>
</dbReference>
<dbReference type="EMBL" id="REGN01000237">
    <property type="protein sequence ID" value="RNA43332.1"/>
    <property type="molecule type" value="Genomic_DNA"/>
</dbReference>
<evidence type="ECO:0000313" key="2">
    <source>
        <dbReference type="EMBL" id="RNA43332.1"/>
    </source>
</evidence>
<dbReference type="Pfam" id="PF00078">
    <property type="entry name" value="RVT_1"/>
    <property type="match status" value="1"/>
</dbReference>
<gene>
    <name evidence="2" type="ORF">BpHYR1_021702</name>
</gene>
<name>A0A3M7T5N2_BRAPC</name>
<keyword evidence="2" id="KW-0695">RNA-directed DNA polymerase</keyword>
<comment type="caution">
    <text evidence="2">The sequence shown here is derived from an EMBL/GenBank/DDBJ whole genome shotgun (WGS) entry which is preliminary data.</text>
</comment>
<accession>A0A3M7T5N2</accession>
<keyword evidence="3" id="KW-1185">Reference proteome</keyword>
<dbReference type="PANTHER" id="PTHR47027">
    <property type="entry name" value="REVERSE TRANSCRIPTASE DOMAIN-CONTAINING PROTEIN"/>
    <property type="match status" value="1"/>
</dbReference>
<proteinExistence type="predicted"/>
<dbReference type="InterPro" id="IPR043502">
    <property type="entry name" value="DNA/RNA_pol_sf"/>
</dbReference>
<dbReference type="SUPFAM" id="SSF56672">
    <property type="entry name" value="DNA/RNA polymerases"/>
    <property type="match status" value="1"/>
</dbReference>
<evidence type="ECO:0000259" key="1">
    <source>
        <dbReference type="PROSITE" id="PS50878"/>
    </source>
</evidence>
<sequence length="658" mass="75381">MESLSYEQLLAEIDQPNERELYAEIQKIGLNGYLLKNTPKEILTKFLPSILCHLQFETWLHRLNSKFNNQQPINQTDNQLIVNIDYNQFDQPTTSGLSSIQITNSNSSNIPPTITVADTNVIQNDLEIQTSSNDQIEEDLWPAVFKVPAEKLDDVLLESLRDVDVILSKKDRSDIVNVLFKQILSYKKLYPSGFQYREAAKSFGIRFPNFGNLRHMKKMQYVKQIITCPLADIRDANKKIFTNRIQLDVDERNVLNELKEHLDRVESDSPKFKLEYGEMKDVISTLKNGKSSGMSNISNEMIKYCDSKLLIKTLQICYGKMIEYSRVPTNFNISIIKPLIKDHKSPSNTINNLRPVAISDVYSVMFEKILLGRIKLESKEHDKQFGFKQNSSCAHAVFILKQVMNLCKQKKRSLYVLAVDLTKFSGLFYVVIELDDERSDVFRTLLGVKQGGPSSPTLFNFIAHQVIVEIEQLGIGVTVGKQLVNIIGYADDTLLIANKSSDMIKMIRVLEETTKKNEIEINVKKTFMMSTDKSNLVFNIFGNKIENTTQIKYLGSEISMNGTAKVHVGKRRIELQFNKYKDSFIEEIESLLKVKRETSLDSLDLQVERELNKNEAESAEFRCSSLMVIRVKEILLIQSPRVRTKELKDILRIGNVDA</sequence>
<organism evidence="2 3">
    <name type="scientific">Brachionus plicatilis</name>
    <name type="common">Marine rotifer</name>
    <name type="synonym">Brachionus muelleri</name>
    <dbReference type="NCBI Taxonomy" id="10195"/>
    <lineage>
        <taxon>Eukaryota</taxon>
        <taxon>Metazoa</taxon>
        <taxon>Spiralia</taxon>
        <taxon>Gnathifera</taxon>
        <taxon>Rotifera</taxon>
        <taxon>Eurotatoria</taxon>
        <taxon>Monogononta</taxon>
        <taxon>Pseudotrocha</taxon>
        <taxon>Ploima</taxon>
        <taxon>Brachionidae</taxon>
        <taxon>Brachionus</taxon>
    </lineage>
</organism>
<protein>
    <submittedName>
        <fullName evidence="2">RNA-directed DNA polymerase from mobile element jockey-like</fullName>
    </submittedName>
</protein>
<dbReference type="GO" id="GO:0003964">
    <property type="term" value="F:RNA-directed DNA polymerase activity"/>
    <property type="evidence" value="ECO:0007669"/>
    <property type="project" value="UniProtKB-KW"/>
</dbReference>